<dbReference type="SUPFAM" id="SSF55729">
    <property type="entry name" value="Acyl-CoA N-acyltransferases (Nat)"/>
    <property type="match status" value="1"/>
</dbReference>
<dbReference type="InterPro" id="IPR001606">
    <property type="entry name" value="ARID_dom"/>
</dbReference>
<feature type="compositionally biased region" description="Basic and acidic residues" evidence="9">
    <location>
        <begin position="1200"/>
        <end position="1228"/>
    </location>
</feature>
<feature type="region of interest" description="Disordered" evidence="9">
    <location>
        <begin position="388"/>
        <end position="815"/>
    </location>
</feature>
<dbReference type="Pfam" id="PF08169">
    <property type="entry name" value="RBB1NT"/>
    <property type="match status" value="1"/>
</dbReference>
<dbReference type="PANTHER" id="PTHR13964">
    <property type="entry name" value="RBP-RELATED"/>
    <property type="match status" value="1"/>
</dbReference>
<dbReference type="SMART" id="SM00333">
    <property type="entry name" value="TUDOR"/>
    <property type="match status" value="1"/>
</dbReference>
<keyword evidence="8" id="KW-0539">Nucleus</keyword>
<dbReference type="PROSITE" id="PS51726">
    <property type="entry name" value="MYST_HAT"/>
    <property type="match status" value="1"/>
</dbReference>
<feature type="compositionally biased region" description="Basic and acidic residues" evidence="9">
    <location>
        <begin position="723"/>
        <end position="754"/>
    </location>
</feature>
<dbReference type="PANTHER" id="PTHR13964:SF27">
    <property type="entry name" value="HAT-TRICK, ISOFORM D"/>
    <property type="match status" value="1"/>
</dbReference>
<dbReference type="SMART" id="SM01014">
    <property type="entry name" value="ARID"/>
    <property type="match status" value="1"/>
</dbReference>
<feature type="compositionally biased region" description="Basic and acidic residues" evidence="9">
    <location>
        <begin position="928"/>
        <end position="941"/>
    </location>
</feature>
<evidence type="ECO:0000256" key="7">
    <source>
        <dbReference type="ARBA" id="ARBA00023163"/>
    </source>
</evidence>
<feature type="compositionally biased region" description="Acidic residues" evidence="9">
    <location>
        <begin position="763"/>
        <end position="773"/>
    </location>
</feature>
<dbReference type="PROSITE" id="PS51011">
    <property type="entry name" value="ARID"/>
    <property type="match status" value="1"/>
</dbReference>
<feature type="compositionally biased region" description="Basic and acidic residues" evidence="9">
    <location>
        <begin position="961"/>
        <end position="992"/>
    </location>
</feature>
<evidence type="ECO:0000259" key="11">
    <source>
        <dbReference type="PROSITE" id="PS51726"/>
    </source>
</evidence>
<dbReference type="InterPro" id="IPR051232">
    <property type="entry name" value="ARID/SWI1_ChromRemod"/>
</dbReference>
<feature type="compositionally biased region" description="Low complexity" evidence="9">
    <location>
        <begin position="1349"/>
        <end position="1362"/>
    </location>
</feature>
<dbReference type="EMBL" id="CP111022">
    <property type="protein sequence ID" value="WAR19113.1"/>
    <property type="molecule type" value="Genomic_DNA"/>
</dbReference>
<feature type="compositionally biased region" description="Basic and acidic residues" evidence="9">
    <location>
        <begin position="885"/>
        <end position="908"/>
    </location>
</feature>
<keyword evidence="3" id="KW-0832">Ubl conjugation</keyword>
<dbReference type="InterPro" id="IPR012603">
    <property type="entry name" value="ARID4A/B_PWWP"/>
</dbReference>
<dbReference type="SMART" id="SM00501">
    <property type="entry name" value="BRIGHT"/>
    <property type="match status" value="1"/>
</dbReference>
<organism evidence="12 13">
    <name type="scientific">Mya arenaria</name>
    <name type="common">Soft-shell clam</name>
    <dbReference type="NCBI Taxonomy" id="6604"/>
    <lineage>
        <taxon>Eukaryota</taxon>
        <taxon>Metazoa</taxon>
        <taxon>Spiralia</taxon>
        <taxon>Lophotrochozoa</taxon>
        <taxon>Mollusca</taxon>
        <taxon>Bivalvia</taxon>
        <taxon>Autobranchia</taxon>
        <taxon>Heteroconchia</taxon>
        <taxon>Euheterodonta</taxon>
        <taxon>Imparidentia</taxon>
        <taxon>Neoheterodontei</taxon>
        <taxon>Myida</taxon>
        <taxon>Myoidea</taxon>
        <taxon>Myidae</taxon>
        <taxon>Mya</taxon>
    </lineage>
</organism>
<feature type="compositionally biased region" description="Basic and acidic residues" evidence="9">
    <location>
        <begin position="410"/>
        <end position="430"/>
    </location>
</feature>
<dbReference type="SUPFAM" id="SSF54160">
    <property type="entry name" value="Chromo domain-like"/>
    <property type="match status" value="1"/>
</dbReference>
<keyword evidence="2" id="KW-0597">Phosphoprotein</keyword>
<feature type="compositionally biased region" description="Basic residues" evidence="9">
    <location>
        <begin position="1190"/>
        <end position="1199"/>
    </location>
</feature>
<gene>
    <name evidence="12" type="ORF">MAR_000951</name>
</gene>
<reference evidence="12" key="1">
    <citation type="submission" date="2022-11" db="EMBL/GenBank/DDBJ databases">
        <title>Centuries of genome instability and evolution in soft-shell clam transmissible cancer (bioRxiv).</title>
        <authorList>
            <person name="Hart S.F.M."/>
            <person name="Yonemitsu M.A."/>
            <person name="Giersch R.M."/>
            <person name="Beal B.F."/>
            <person name="Arriagada G."/>
            <person name="Davis B.W."/>
            <person name="Ostrander E.A."/>
            <person name="Goff S.P."/>
            <person name="Metzger M.J."/>
        </authorList>
    </citation>
    <scope>NUCLEOTIDE SEQUENCE</scope>
    <source>
        <strain evidence="12">MELC-2E11</strain>
        <tissue evidence="12">Siphon/mantle</tissue>
    </source>
</reference>
<feature type="compositionally biased region" description="Acidic residues" evidence="9">
    <location>
        <begin position="273"/>
        <end position="293"/>
    </location>
</feature>
<feature type="compositionally biased region" description="Acidic residues" evidence="9">
    <location>
        <begin position="150"/>
        <end position="162"/>
    </location>
</feature>
<feature type="compositionally biased region" description="Polar residues" evidence="9">
    <location>
        <begin position="1492"/>
        <end position="1507"/>
    </location>
</feature>
<dbReference type="InterPro" id="IPR016181">
    <property type="entry name" value="Acyl_CoA_acyltransferase"/>
</dbReference>
<feature type="compositionally biased region" description="Basic residues" evidence="9">
    <location>
        <begin position="1383"/>
        <end position="1396"/>
    </location>
</feature>
<feature type="compositionally biased region" description="Basic and acidic residues" evidence="9">
    <location>
        <begin position="1470"/>
        <end position="1487"/>
    </location>
</feature>
<feature type="domain" description="MYST-type HAT" evidence="11">
    <location>
        <begin position="1464"/>
        <end position="1730"/>
    </location>
</feature>
<accession>A0ABY7FAB7</accession>
<dbReference type="Pfam" id="PF01853">
    <property type="entry name" value="MOZ_SAS"/>
    <property type="match status" value="1"/>
</dbReference>
<evidence type="ECO:0000256" key="3">
    <source>
        <dbReference type="ARBA" id="ARBA00022843"/>
    </source>
</evidence>
<feature type="region of interest" description="Disordered" evidence="9">
    <location>
        <begin position="119"/>
        <end position="174"/>
    </location>
</feature>
<dbReference type="Gene3D" id="1.10.150.60">
    <property type="entry name" value="ARID DNA-binding domain"/>
    <property type="match status" value="1"/>
</dbReference>
<feature type="region of interest" description="Disordered" evidence="9">
    <location>
        <begin position="856"/>
        <end position="1039"/>
    </location>
</feature>
<feature type="compositionally biased region" description="Polar residues" evidence="9">
    <location>
        <begin position="1260"/>
        <end position="1293"/>
    </location>
</feature>
<name>A0ABY7FAB7_MYAAR</name>
<feature type="compositionally biased region" description="Basic residues" evidence="9">
    <location>
        <begin position="1513"/>
        <end position="1524"/>
    </location>
</feature>
<evidence type="ECO:0000259" key="10">
    <source>
        <dbReference type="PROSITE" id="PS51011"/>
    </source>
</evidence>
<feature type="compositionally biased region" description="Basic and acidic residues" evidence="9">
    <location>
        <begin position="856"/>
        <end position="878"/>
    </location>
</feature>
<feature type="compositionally biased region" description="Polar residues" evidence="9">
    <location>
        <begin position="1327"/>
        <end position="1348"/>
    </location>
</feature>
<evidence type="ECO:0000256" key="4">
    <source>
        <dbReference type="ARBA" id="ARBA00022853"/>
    </source>
</evidence>
<feature type="region of interest" description="Disordered" evidence="9">
    <location>
        <begin position="267"/>
        <end position="295"/>
    </location>
</feature>
<keyword evidence="13" id="KW-1185">Reference proteome</keyword>
<dbReference type="CDD" id="cd20390">
    <property type="entry name" value="Tudor_ARID4_rpt2"/>
    <property type="match status" value="1"/>
</dbReference>
<dbReference type="SUPFAM" id="SSF63748">
    <property type="entry name" value="Tudor/PWWP/MBT"/>
    <property type="match status" value="1"/>
</dbReference>
<feature type="compositionally biased region" description="Basic and acidic residues" evidence="9">
    <location>
        <begin position="1136"/>
        <end position="1164"/>
    </location>
</feature>
<evidence type="ECO:0000313" key="12">
    <source>
        <dbReference type="EMBL" id="WAR19113.1"/>
    </source>
</evidence>
<keyword evidence="7" id="KW-0804">Transcription</keyword>
<evidence type="ECO:0000256" key="6">
    <source>
        <dbReference type="ARBA" id="ARBA00023125"/>
    </source>
</evidence>
<feature type="compositionally biased region" description="Basic and acidic residues" evidence="9">
    <location>
        <begin position="1028"/>
        <end position="1038"/>
    </location>
</feature>
<feature type="compositionally biased region" description="Basic and acidic residues" evidence="9">
    <location>
        <begin position="567"/>
        <end position="599"/>
    </location>
</feature>
<keyword evidence="6" id="KW-0238">DNA-binding</keyword>
<dbReference type="InterPro" id="IPR002717">
    <property type="entry name" value="HAT_MYST-type"/>
</dbReference>
<feature type="compositionally biased region" description="Basic and acidic residues" evidence="9">
    <location>
        <begin position="777"/>
        <end position="796"/>
    </location>
</feature>
<feature type="region of interest" description="Disordered" evidence="9">
    <location>
        <begin position="1079"/>
        <end position="1115"/>
    </location>
</feature>
<dbReference type="Proteomes" id="UP001164746">
    <property type="component" value="Chromosome 11"/>
</dbReference>
<keyword evidence="1" id="KW-1017">Isopeptide bond</keyword>
<evidence type="ECO:0000256" key="2">
    <source>
        <dbReference type="ARBA" id="ARBA00022553"/>
    </source>
</evidence>
<keyword evidence="4" id="KW-0156">Chromatin regulator</keyword>
<evidence type="ECO:0000256" key="8">
    <source>
        <dbReference type="ARBA" id="ARBA00023242"/>
    </source>
</evidence>
<evidence type="ECO:0000256" key="9">
    <source>
        <dbReference type="SAM" id="MobiDB-lite"/>
    </source>
</evidence>
<feature type="compositionally biased region" description="Low complexity" evidence="9">
    <location>
        <begin position="665"/>
        <end position="677"/>
    </location>
</feature>
<evidence type="ECO:0000256" key="1">
    <source>
        <dbReference type="ARBA" id="ARBA00022499"/>
    </source>
</evidence>
<dbReference type="InterPro" id="IPR002999">
    <property type="entry name" value="Tudor"/>
</dbReference>
<dbReference type="Gene3D" id="2.30.30.140">
    <property type="match status" value="3"/>
</dbReference>
<dbReference type="InterPro" id="IPR016197">
    <property type="entry name" value="Chromo-like_dom_sf"/>
</dbReference>
<feature type="compositionally biased region" description="Low complexity" evidence="9">
    <location>
        <begin position="645"/>
        <end position="658"/>
    </location>
</feature>
<feature type="compositionally biased region" description="Polar residues" evidence="9">
    <location>
        <begin position="710"/>
        <end position="721"/>
    </location>
</feature>
<feature type="compositionally biased region" description="Basic and acidic residues" evidence="9">
    <location>
        <begin position="1002"/>
        <end position="1016"/>
    </location>
</feature>
<feature type="compositionally biased region" description="Basic residues" evidence="9">
    <location>
        <begin position="1165"/>
        <end position="1175"/>
    </location>
</feature>
<dbReference type="Gene3D" id="3.40.630.30">
    <property type="match status" value="1"/>
</dbReference>
<keyword evidence="5" id="KW-0805">Transcription regulation</keyword>
<evidence type="ECO:0000256" key="5">
    <source>
        <dbReference type="ARBA" id="ARBA00023015"/>
    </source>
</evidence>
<evidence type="ECO:0000313" key="13">
    <source>
        <dbReference type="Proteomes" id="UP001164746"/>
    </source>
</evidence>
<dbReference type="Pfam" id="PF01388">
    <property type="entry name" value="ARID"/>
    <property type="match status" value="1"/>
</dbReference>
<protein>
    <submittedName>
        <fullName evidence="12">ARI4B-like protein</fullName>
    </submittedName>
</protein>
<feature type="region of interest" description="Disordered" evidence="9">
    <location>
        <begin position="1136"/>
        <end position="1175"/>
    </location>
</feature>
<dbReference type="SUPFAM" id="SSF46774">
    <property type="entry name" value="ARID-like"/>
    <property type="match status" value="1"/>
</dbReference>
<feature type="region of interest" description="Disordered" evidence="9">
    <location>
        <begin position="1188"/>
        <end position="1401"/>
    </location>
</feature>
<proteinExistence type="predicted"/>
<feature type="compositionally biased region" description="Basic and acidic residues" evidence="9">
    <location>
        <begin position="607"/>
        <end position="623"/>
    </location>
</feature>
<feature type="region of interest" description="Disordered" evidence="9">
    <location>
        <begin position="1470"/>
        <end position="1545"/>
    </location>
</feature>
<feature type="compositionally biased region" description="Basic and acidic residues" evidence="9">
    <location>
        <begin position="455"/>
        <end position="521"/>
    </location>
</feature>
<sequence length="1753" mass="196142">MTSSEPPYLPIGTDVSAKYRGAFCEAKVKKIVKSVKCRVYLKETQSTLLVTDEFITGQLLIGATVEVKHPDTGRIMEALIKQMSDSSMYTVVFDDADERTLRRTQLCLKGDKHFTESETLDNLPLSNPEHFGTPVISRNKRNRSSAAIGVEEDSGSSSEEDDSPRKKYRGRNQELVGKPMIYESGDRKKTISVPVLVVLPDAHSTELKGKDHVLVRSFKDGKFLSVGRKDLSTFTREACLKNEDKALKPAMEKALLYADNRELPTSWKRDELLGSDDDDQDEEEESEDEEQSEEKDRFVAQLYKFSDDRGTPINKGPSIGTKDLNLYKLFKVVQKYGGYNRVTNQMKWRLVYSKMQLPPSNTASTQIKNAYKKYLHAFEDFYRKLGSSMGTISRPSRNRNDSGRSLLSFRGRDSARIADKNDSASEKAEETPSEMDSDVDSVKMGTPKRPKSSRLRIEPKEDIKVEEKEDKPEPVPKKDEKDKKDFKKVEDSPKKSQKKTEVKPQPRVEVEKRGFKKKDDGSMVASPVAKAKKDSSEDELKDLQKKIGRRRSMKTDDKSADDDEDSRDGSRRRDESKDKKNDVEIEEKEKTLEKSAEKKMIKKKKAKSENGPESGKKLVEKPSPKPGSKGPGKKKSPLDKPPSSPSSVKSDTSSTSQGTGPGRPPGKSGKSQNSSPVAAPPSAKPRPTRSNSIELITDGLPAKRRKRKTSSVYDSFNGSDSEGTDKSDTETDVEKTPAGKEKDPNSSDMPHKTDSMPLIASETAEDDGDELPELDSSVERSPPKLHKVLDIGKEKVEEEETESEIKEIVEPVTAPVTDEPAAPVLKVEDIEKDEPVLQKIEAQLTVAVVEKVCEVNEVGKENEEKEPVKEVKKKEPERRGRKSAAKVEKDKGEKDKNDKTEKEKEHNEQVANEKITDKESTSVTEEVSETKKKALESPYDFKDDESEVESRPVRKKPLALLEKEAKQEEEMEEALKEETEKTLKGSKDDGGKDFIAGNLALLEEKDTAKSDSEVERRGRKRKAPNAKETPKDVKRSIQDVKATTNVSVVVSSHEKKLANSSPERKPFVTLAEKKQGFSPMIRKVISPPEKCTNDNIEPLANDTGKDKSDSKEEVKKVTEMVVVHNASPNKTDIVLGRKVEDNKEDTVTKPKEVEPENDNDEVHAVKKKVRKKTKKKLEMEESEMLGLGIVRKRRGPGSRKTRDISAKEIDVKDISNDIDLHCGEEIRSRSASPEPLPGSSFIQESQGFVPRVETIDCRISDSQSPDTFCISKQESAEKSQTISKNNNMFENTPPTTPEHDSDDTHQQNCQSDQIKTSKKSLDESGSKTDSSQATGRESPNGNASPSNHSTGSSGVVAGSEGSIDVPVFTTNKRRRESDEPTPTKRRKRASKGKSRAKLMEEGQYLQGTARISFLVSKVQEIRLEITMTVMAEGEVEITEGCRLPVLLTNGDGWLNKRLDEWVPEERMDVTKMEFPRKDQKTPKKEVGKAGQAPSSSRPGSPDTSAVVNGSGGGHKKMPVNSRKRKLEDDQEMDGGKPAAPRQTGSMVAHHDDAITRMKNIELIELGRFRIKPWYFSPYPQNLCLLAKLFLDHKTLYYDTDPFLFYVSCEMDVKGYHIFGYFSKEKESSEDYNVACILTLPPYQKKGFGKLLIEFSYELSKVEGKTGSPEKPLSDLGLLSYRSYWSQTITEILLSLKPEEGNEKPIITINRHFNQCHVQPPFQPHVGNWPDHPPVGVHVLTPSPLTIDLPPLQL</sequence>
<feature type="compositionally biased region" description="Basic and acidic residues" evidence="9">
    <location>
        <begin position="1103"/>
        <end position="1115"/>
    </location>
</feature>
<feature type="domain" description="ARID" evidence="10">
    <location>
        <begin position="292"/>
        <end position="383"/>
    </location>
</feature>
<feature type="region of interest" description="Disordered" evidence="9">
    <location>
        <begin position="1052"/>
        <end position="1071"/>
    </location>
</feature>
<dbReference type="InterPro" id="IPR036431">
    <property type="entry name" value="ARID_dom_sf"/>
</dbReference>